<evidence type="ECO:0000313" key="2">
    <source>
        <dbReference type="EMBL" id="SCM80109.1"/>
    </source>
</evidence>
<accession>A0A212LRU0</accession>
<feature type="transmembrane region" description="Helical" evidence="1">
    <location>
        <begin position="6"/>
        <end position="22"/>
    </location>
</feature>
<dbReference type="RefSeq" id="WP_288183667.1">
    <property type="nucleotide sequence ID" value="NZ_LT608335.1"/>
</dbReference>
<dbReference type="InterPro" id="IPR011990">
    <property type="entry name" value="TPR-like_helical_dom_sf"/>
</dbReference>
<keyword evidence="1" id="KW-0472">Membrane</keyword>
<dbReference type="Gene3D" id="1.25.40.10">
    <property type="entry name" value="Tetratricopeptide repeat domain"/>
    <property type="match status" value="1"/>
</dbReference>
<dbReference type="EMBL" id="FMJE01000003">
    <property type="protein sequence ID" value="SCM80109.1"/>
    <property type="molecule type" value="Genomic_DNA"/>
</dbReference>
<evidence type="ECO:0000256" key="1">
    <source>
        <dbReference type="SAM" id="Phobius"/>
    </source>
</evidence>
<proteinExistence type="predicted"/>
<organism evidence="2">
    <name type="scientific">uncultured Sporomusa sp</name>
    <dbReference type="NCBI Taxonomy" id="307249"/>
    <lineage>
        <taxon>Bacteria</taxon>
        <taxon>Bacillati</taxon>
        <taxon>Bacillota</taxon>
        <taxon>Negativicutes</taxon>
        <taxon>Selenomonadales</taxon>
        <taxon>Sporomusaceae</taxon>
        <taxon>Sporomusa</taxon>
        <taxon>environmental samples</taxon>
    </lineage>
</organism>
<keyword evidence="1" id="KW-0812">Transmembrane</keyword>
<dbReference type="AlphaFoldDB" id="A0A212LRU0"/>
<feature type="transmembrane region" description="Helical" evidence="1">
    <location>
        <begin position="34"/>
        <end position="53"/>
    </location>
</feature>
<keyword evidence="1" id="KW-1133">Transmembrane helix</keyword>
<name>A0A212LRU0_9FIRM</name>
<protein>
    <submittedName>
        <fullName evidence="2">Uncharacterized protein</fullName>
    </submittedName>
</protein>
<dbReference type="SUPFAM" id="SSF48452">
    <property type="entry name" value="TPR-like"/>
    <property type="match status" value="1"/>
</dbReference>
<feature type="transmembrane region" description="Helical" evidence="1">
    <location>
        <begin position="59"/>
        <end position="78"/>
    </location>
</feature>
<sequence length="536" mass="58491">MEYIIASLIAILAATLIVYKLANNIFGLGLRLRPLLLCAVCSMFISLVLPKIVVGFAGLPGTLAVLAIFAVVFAYFVAKCEDEPSPRGSEVETAATCSLAVASDGIVQTVTNESHPESDILFASKLVDEAAASDVLQQEESFFSSNASGQLLPESEAVLPATDDVILPTVNEADLEEQTVTGPFGDYVDNQVSAEAALSDETWEDEITEPVAVLEQPVAQEDGLIQAVTDDAGNFDETGEEEVIEPVAVLEQPVVQEDGLVPAVADDAETFDDVQEEEVAELVAVLEQPVAQEEGSVPAVEDTENLDEVGEEEVTEFTPEWEQPLAPEEELPVELPGALDQAEELAELPGTAATEVWQPMSDEITGQDEPEQESFLEMPESSFVQEADNLIMDYNHPAGAAMQFESEELDDLLDFAFISKESQDYTAAFNAFNRALTLYPASEAAPFLTVEIGNILKNRGAYDDAIKVFLDGRNLSQTRQDKMMEQEFISTIAYLRITKNVLVQNRLGDIPFCEIPPHILDQIDEEFREWRNVGNI</sequence>
<reference evidence="2" key="1">
    <citation type="submission" date="2016-08" db="EMBL/GenBank/DDBJ databases">
        <authorList>
            <person name="Seilhamer J.J."/>
        </authorList>
    </citation>
    <scope>NUCLEOTIDE SEQUENCE</scope>
    <source>
        <strain evidence="2">86</strain>
    </source>
</reference>
<gene>
    <name evidence="2" type="ORF">KL86SPO_30287</name>
</gene>